<evidence type="ECO:0000313" key="8">
    <source>
        <dbReference type="Proteomes" id="UP001485043"/>
    </source>
</evidence>
<dbReference type="SMART" id="SM00184">
    <property type="entry name" value="RING"/>
    <property type="match status" value="1"/>
</dbReference>
<keyword evidence="8" id="KW-1185">Reference proteome</keyword>
<evidence type="ECO:0000313" key="7">
    <source>
        <dbReference type="EMBL" id="KAK9864655.1"/>
    </source>
</evidence>
<feature type="region of interest" description="Disordered" evidence="5">
    <location>
        <begin position="842"/>
        <end position="958"/>
    </location>
</feature>
<feature type="compositionally biased region" description="Basic and acidic residues" evidence="5">
    <location>
        <begin position="275"/>
        <end position="284"/>
    </location>
</feature>
<sequence>MHAQADCSKVLAGLTEALNLASQACTALADSSRLAGSWLAHADLQSTALGDLQQVRNCMRQAKAALQGLSAAKARSATVPSEAGSHATGTHKQRASADIMQSPEEQAAIAVPLESSPPPPHQPASRTSIKSPIVARHAAGPPLVSKSCVSVKQQPPDHPGGIQLTIHEGLGRSAGDLNVPPVEVPTLPVPPQASSQGHSEAPPPVLSVPGIATLDPGPPLASSQESTTVPNPVLLALFTPPHVAPGKQVSSKQGASITQIDSSADMAAMLARKYDRPDIIESHSRAKPKKPRKPAGRKDASPAIQPEDVPPSLAETKELNEKLRKLARDAAAVGPEFKAQPGAQQLLDKIASKAAAFGQGIHDQNEASTPRSDLEAQGTVDNPAASDPSAGAEPAVEHSAAATIPSADVPPGLPGEKRCQEAEAQLSAAVRLAGEDFSEPRMLGVKQALVALTQAVDGDAIQQLRVYEPVCTLLMNGHATGEHPAAAQAPAADVPQGQPHDAPKTGASTLTEGQRVSRDKRLWEAEAKLEAVLQLTGQEFSEPLLQGLKDALREMTQHDTVGQQLNAALRMGERLVDRVPPDASAEPAETASEISNYLDDTVSELGSIQAPEATSQCPLVTQEAMQARAAAVFAAVNARWPHCVVSWELDMGPGRKSNAWASSYMELAHFPVEIMPQFALTALVSCLEQQEKDEAKRQLEPERRRLLPLDHPMAGKTQAMAVSGPATIFFIIQPEPPQEPPLGGFCRGRLEALLPDGSVDESMVFMREKMASLRDHVAAAKVAIDKRDGRQQCGQAAGPGSAAPVIDIQELERAQQQLLAKSKSSKREQREKSEALRARELREERNRQAWAKVGKEPPPPKAPKPATPADSPAASPARNLPPADPSEGIKRPLPTYASSNAGKPTADVAAGAKKQPQPKSAAAGQAAPSAAKGEPDGVAMTQASLAEPAADTSDLAPQPLKLLSSSEACALEKVRKGISEDVSTGSTTEVDPDEAESGSESEDDHDDADKMLETMGDALGLISQASAALSTSIRQAASWLGHANSQSAPPAKLMQVRERMRMSKEALQKLGPIAAAIAPAAAIVKPAAAMKPLEDDDDACIICLDQLSTVVFSPCNHRVTCGACAKLVLKAKQPCPLCRGPVVSVRR</sequence>
<dbReference type="Pfam" id="PF13920">
    <property type="entry name" value="zf-C3HC4_3"/>
    <property type="match status" value="1"/>
</dbReference>
<dbReference type="GO" id="GO:0016567">
    <property type="term" value="P:protein ubiquitination"/>
    <property type="evidence" value="ECO:0007669"/>
    <property type="project" value="TreeGrafter"/>
</dbReference>
<dbReference type="InterPro" id="IPR001841">
    <property type="entry name" value="Znf_RING"/>
</dbReference>
<feature type="compositionally biased region" description="Low complexity" evidence="5">
    <location>
        <begin position="909"/>
        <end position="932"/>
    </location>
</feature>
<feature type="compositionally biased region" description="Acidic residues" evidence="5">
    <location>
        <begin position="990"/>
        <end position="1006"/>
    </location>
</feature>
<feature type="region of interest" description="Disordered" evidence="5">
    <location>
        <begin position="363"/>
        <end position="420"/>
    </location>
</feature>
<dbReference type="AlphaFoldDB" id="A0AAW1T581"/>
<dbReference type="Proteomes" id="UP001485043">
    <property type="component" value="Unassembled WGS sequence"/>
</dbReference>
<evidence type="ECO:0000259" key="6">
    <source>
        <dbReference type="PROSITE" id="PS50089"/>
    </source>
</evidence>
<accession>A0AAW1T581</accession>
<evidence type="ECO:0000256" key="2">
    <source>
        <dbReference type="ARBA" id="ARBA00022771"/>
    </source>
</evidence>
<dbReference type="EMBL" id="JALJOV010000327">
    <property type="protein sequence ID" value="KAK9864655.1"/>
    <property type="molecule type" value="Genomic_DNA"/>
</dbReference>
<feature type="compositionally biased region" description="Low complexity" evidence="5">
    <location>
        <begin position="867"/>
        <end position="877"/>
    </location>
</feature>
<evidence type="ECO:0000256" key="3">
    <source>
        <dbReference type="ARBA" id="ARBA00022833"/>
    </source>
</evidence>
<feature type="compositionally biased region" description="Basic residues" evidence="5">
    <location>
        <begin position="285"/>
        <end position="295"/>
    </location>
</feature>
<dbReference type="PANTHER" id="PTHR46858:SF5">
    <property type="entry name" value="E3 UBIQUITIN-PROTEIN LIGASE APD1-RELATED"/>
    <property type="match status" value="1"/>
</dbReference>
<feature type="region of interest" description="Disordered" evidence="5">
    <location>
        <begin position="980"/>
        <end position="1007"/>
    </location>
</feature>
<dbReference type="SUPFAM" id="SSF57850">
    <property type="entry name" value="RING/U-box"/>
    <property type="match status" value="1"/>
</dbReference>
<feature type="region of interest" description="Disordered" evidence="5">
    <location>
        <begin position="77"/>
        <end position="102"/>
    </location>
</feature>
<keyword evidence="2 4" id="KW-0863">Zinc-finger</keyword>
<keyword evidence="3" id="KW-0862">Zinc</keyword>
<dbReference type="PROSITE" id="PS50089">
    <property type="entry name" value="ZF_RING_2"/>
    <property type="match status" value="1"/>
</dbReference>
<organism evidence="7 8">
    <name type="scientific">Apatococcus fuscideae</name>
    <dbReference type="NCBI Taxonomy" id="2026836"/>
    <lineage>
        <taxon>Eukaryota</taxon>
        <taxon>Viridiplantae</taxon>
        <taxon>Chlorophyta</taxon>
        <taxon>core chlorophytes</taxon>
        <taxon>Trebouxiophyceae</taxon>
        <taxon>Chlorellales</taxon>
        <taxon>Chlorellaceae</taxon>
        <taxon>Apatococcus</taxon>
    </lineage>
</organism>
<protein>
    <recommendedName>
        <fullName evidence="6">RING-type domain-containing protein</fullName>
    </recommendedName>
</protein>
<reference evidence="7 8" key="1">
    <citation type="journal article" date="2024" name="Nat. Commun.">
        <title>Phylogenomics reveals the evolutionary origins of lichenization in chlorophyte algae.</title>
        <authorList>
            <person name="Puginier C."/>
            <person name="Libourel C."/>
            <person name="Otte J."/>
            <person name="Skaloud P."/>
            <person name="Haon M."/>
            <person name="Grisel S."/>
            <person name="Petersen M."/>
            <person name="Berrin J.G."/>
            <person name="Delaux P.M."/>
            <person name="Dal Grande F."/>
            <person name="Keller J."/>
        </authorList>
    </citation>
    <scope>NUCLEOTIDE SEQUENCE [LARGE SCALE GENOMIC DNA]</scope>
    <source>
        <strain evidence="7 8">SAG 2523</strain>
    </source>
</reference>
<dbReference type="Gene3D" id="3.30.40.10">
    <property type="entry name" value="Zinc/RING finger domain, C3HC4 (zinc finger)"/>
    <property type="match status" value="1"/>
</dbReference>
<proteinExistence type="predicted"/>
<evidence type="ECO:0000256" key="1">
    <source>
        <dbReference type="ARBA" id="ARBA00022723"/>
    </source>
</evidence>
<gene>
    <name evidence="7" type="ORF">WJX84_002810</name>
</gene>
<feature type="compositionally biased region" description="Pro residues" evidence="5">
    <location>
        <begin position="856"/>
        <end position="866"/>
    </location>
</feature>
<evidence type="ECO:0000256" key="4">
    <source>
        <dbReference type="PROSITE-ProRule" id="PRU00175"/>
    </source>
</evidence>
<dbReference type="PANTHER" id="PTHR46858">
    <property type="entry name" value="OS05G0521000 PROTEIN"/>
    <property type="match status" value="1"/>
</dbReference>
<evidence type="ECO:0000256" key="5">
    <source>
        <dbReference type="SAM" id="MobiDB-lite"/>
    </source>
</evidence>
<keyword evidence="1" id="KW-0479">Metal-binding</keyword>
<feature type="domain" description="RING-type" evidence="6">
    <location>
        <begin position="1100"/>
        <end position="1139"/>
    </location>
</feature>
<dbReference type="InterPro" id="IPR013083">
    <property type="entry name" value="Znf_RING/FYVE/PHD"/>
</dbReference>
<feature type="region of interest" description="Disordered" evidence="5">
    <location>
        <begin position="482"/>
        <end position="515"/>
    </location>
</feature>
<name>A0AAW1T581_9CHLO</name>
<comment type="caution">
    <text evidence="7">The sequence shown here is derived from an EMBL/GenBank/DDBJ whole genome shotgun (WGS) entry which is preliminary data.</text>
</comment>
<dbReference type="GO" id="GO:0061630">
    <property type="term" value="F:ubiquitin protein ligase activity"/>
    <property type="evidence" value="ECO:0007669"/>
    <property type="project" value="TreeGrafter"/>
</dbReference>
<dbReference type="GO" id="GO:0008270">
    <property type="term" value="F:zinc ion binding"/>
    <property type="evidence" value="ECO:0007669"/>
    <property type="project" value="UniProtKB-KW"/>
</dbReference>
<feature type="compositionally biased region" description="Low complexity" evidence="5">
    <location>
        <begin position="484"/>
        <end position="499"/>
    </location>
</feature>
<feature type="region of interest" description="Disordered" evidence="5">
    <location>
        <begin position="187"/>
        <end position="227"/>
    </location>
</feature>
<feature type="region of interest" description="Disordered" evidence="5">
    <location>
        <begin position="275"/>
        <end position="313"/>
    </location>
</feature>